<dbReference type="AlphaFoldDB" id="A0A5B8RUJ5"/>
<dbReference type="KEGG" id="cof:FOZ74_09745"/>
<dbReference type="PANTHER" id="PTHR22855:SF46">
    <property type="entry name" value="METHYLCROTONOYL-COA CARBOXYLASE"/>
    <property type="match status" value="1"/>
</dbReference>
<dbReference type="GO" id="GO:0016874">
    <property type="term" value="F:ligase activity"/>
    <property type="evidence" value="ECO:0007669"/>
    <property type="project" value="InterPro"/>
</dbReference>
<reference evidence="3 4" key="1">
    <citation type="submission" date="2019-07" db="EMBL/GenBank/DDBJ databases">
        <title>Complete genome sequence of Comamonas sp. NLF 7-7 isolated from livestock.</title>
        <authorList>
            <person name="Kim D.H."/>
            <person name="Kim J.G."/>
        </authorList>
    </citation>
    <scope>NUCLEOTIDE SEQUENCE [LARGE SCALE GENOMIC DNA]</scope>
    <source>
        <strain evidence="3 4">NLF 7-7</strain>
    </source>
</reference>
<name>A0A5B8RUJ5_9BURK</name>
<dbReference type="FunFam" id="3.90.226.10:FF:000021">
    <property type="entry name" value="Acetyl-CoA carboxylase carboxyltransferase subunit"/>
    <property type="match status" value="1"/>
</dbReference>
<feature type="domain" description="CoA carboxyltransferase C-terminal" evidence="2">
    <location>
        <begin position="294"/>
        <end position="536"/>
    </location>
</feature>
<sequence length="547" mass="58442">MTAFASRWNAASAQAQQRRAHMLARIGQLRALEQRAQDASAQAGPRFAKRHQLLPRERVALLLDAGSPWLPLASLAGFLHDVPDADKSVPGGGIVAGIGFISGTRCMVVASDSGIEAGAIQPMGLDKILRVQEIALRERLPFIHLVESAGANLMRYRVEGFVYGGSMFRNLARLSAAGIPVITVQHGSGTAGGAYMPGLSDIVIMVEGRSRAFLAGPPLLKAATGEVATEEELGGALMHTTVSGLGEYLARDDREALGIARHVVAQLQWSNRPQTLAGQAQAAIEKWYAEPPWPVDDLLTLMPAHHREPVDMREVAARIVDGGALLEFKSGHGMATVCAQAAIQGHAVGLITNNGPIDIAGANKATHFIQWMCQLGHPIVYLQNTTGYMVGKEMEQGGIIKHGSKMIQAVTNATVPQLTIQCGASFGAGNYGMCGRGFAPRFLFAWPTATTAVMGGEQAAGTMRIVTEAALRRKGVEPDQHKMQQQFDAVVAMFERQQDAFATSGMLLDDGVIDPRDTRAVLGFCLSTIAEGAARELRPMQFGVARM</sequence>
<dbReference type="InterPro" id="IPR011763">
    <property type="entry name" value="COA_CT_C"/>
</dbReference>
<dbReference type="InterPro" id="IPR034733">
    <property type="entry name" value="AcCoA_carboxyl_beta"/>
</dbReference>
<evidence type="ECO:0000259" key="2">
    <source>
        <dbReference type="PROSITE" id="PS50989"/>
    </source>
</evidence>
<dbReference type="EMBL" id="CP042344">
    <property type="protein sequence ID" value="QEA13289.1"/>
    <property type="molecule type" value="Genomic_DNA"/>
</dbReference>
<dbReference type="Pfam" id="PF01039">
    <property type="entry name" value="Carboxyl_trans"/>
    <property type="match status" value="1"/>
</dbReference>
<dbReference type="InterPro" id="IPR045190">
    <property type="entry name" value="MCCB/AccD1-like"/>
</dbReference>
<proteinExistence type="predicted"/>
<feature type="domain" description="CoA carboxyltransferase N-terminal" evidence="1">
    <location>
        <begin position="22"/>
        <end position="279"/>
    </location>
</feature>
<evidence type="ECO:0000313" key="4">
    <source>
        <dbReference type="Proteomes" id="UP000321199"/>
    </source>
</evidence>
<protein>
    <submittedName>
        <fullName evidence="3">Acyl-CoA carboxylase subunit beta</fullName>
    </submittedName>
</protein>
<keyword evidence="4" id="KW-1185">Reference proteome</keyword>
<evidence type="ECO:0000313" key="3">
    <source>
        <dbReference type="EMBL" id="QEA13289.1"/>
    </source>
</evidence>
<dbReference type="Gene3D" id="3.90.226.10">
    <property type="entry name" value="2-enoyl-CoA Hydratase, Chain A, domain 1"/>
    <property type="match status" value="2"/>
</dbReference>
<dbReference type="PROSITE" id="PS50989">
    <property type="entry name" value="COA_CT_CTER"/>
    <property type="match status" value="1"/>
</dbReference>
<dbReference type="InterPro" id="IPR029045">
    <property type="entry name" value="ClpP/crotonase-like_dom_sf"/>
</dbReference>
<dbReference type="RefSeq" id="WP_146912881.1">
    <property type="nucleotide sequence ID" value="NZ_CP042344.1"/>
</dbReference>
<dbReference type="PANTHER" id="PTHR22855">
    <property type="entry name" value="ACETYL, PROPIONYL, PYRUVATE, AND GLUTACONYL CARBOXYLASE-RELATED"/>
    <property type="match status" value="1"/>
</dbReference>
<gene>
    <name evidence="3" type="ORF">FOZ74_09745</name>
</gene>
<dbReference type="InterPro" id="IPR011762">
    <property type="entry name" value="COA_CT_N"/>
</dbReference>
<dbReference type="Proteomes" id="UP000321199">
    <property type="component" value="Chromosome"/>
</dbReference>
<dbReference type="SUPFAM" id="SSF52096">
    <property type="entry name" value="ClpP/crotonase"/>
    <property type="match status" value="2"/>
</dbReference>
<dbReference type="OrthoDB" id="9803706at2"/>
<dbReference type="PROSITE" id="PS50980">
    <property type="entry name" value="COA_CT_NTER"/>
    <property type="match status" value="1"/>
</dbReference>
<organism evidence="3 4">
    <name type="scientific">Comamonas flocculans</name>
    <dbReference type="NCBI Taxonomy" id="2597701"/>
    <lineage>
        <taxon>Bacteria</taxon>
        <taxon>Pseudomonadati</taxon>
        <taxon>Pseudomonadota</taxon>
        <taxon>Betaproteobacteria</taxon>
        <taxon>Burkholderiales</taxon>
        <taxon>Comamonadaceae</taxon>
        <taxon>Comamonas</taxon>
    </lineage>
</organism>
<accession>A0A5B8RUJ5</accession>
<evidence type="ECO:0000259" key="1">
    <source>
        <dbReference type="PROSITE" id="PS50980"/>
    </source>
</evidence>